<protein>
    <submittedName>
        <fullName evidence="5">Ribosomal protein L22</fullName>
    </submittedName>
</protein>
<keyword evidence="2 4" id="KW-0689">Ribosomal protein</keyword>
<evidence type="ECO:0000313" key="5">
    <source>
        <dbReference type="EMBL" id="KDN44135.1"/>
    </source>
</evidence>
<evidence type="ECO:0000256" key="3">
    <source>
        <dbReference type="ARBA" id="ARBA00023274"/>
    </source>
</evidence>
<evidence type="ECO:0000313" key="6">
    <source>
        <dbReference type="Proteomes" id="UP000027361"/>
    </source>
</evidence>
<accession>A0A066VZZ9</accession>
<keyword evidence="6" id="KW-1185">Reference proteome</keyword>
<dbReference type="GeneID" id="25262503"/>
<dbReference type="RefSeq" id="XP_013242673.1">
    <property type="nucleotide sequence ID" value="XM_013387219.1"/>
</dbReference>
<dbReference type="GO" id="GO:0003735">
    <property type="term" value="F:structural constituent of ribosome"/>
    <property type="evidence" value="ECO:0007669"/>
    <property type="project" value="InterPro"/>
</dbReference>
<dbReference type="Pfam" id="PF00237">
    <property type="entry name" value="Ribosomal_L22"/>
    <property type="match status" value="1"/>
</dbReference>
<dbReference type="EMBL" id="JMSN01000054">
    <property type="protein sequence ID" value="KDN44135.1"/>
    <property type="molecule type" value="Genomic_DNA"/>
</dbReference>
<gene>
    <name evidence="5" type="ORF">K437DRAFT_225105</name>
</gene>
<dbReference type="STRING" id="1037660.A0A066VZZ9"/>
<dbReference type="InterPro" id="IPR001063">
    <property type="entry name" value="Ribosomal_uL22"/>
</dbReference>
<dbReference type="OrthoDB" id="416470at2759"/>
<dbReference type="PANTHER" id="PTHR13501">
    <property type="entry name" value="CHLOROPLAST 50S RIBOSOMAL PROTEIN L22-RELATED"/>
    <property type="match status" value="1"/>
</dbReference>
<dbReference type="GO" id="GO:0006412">
    <property type="term" value="P:translation"/>
    <property type="evidence" value="ECO:0007669"/>
    <property type="project" value="InterPro"/>
</dbReference>
<dbReference type="InterPro" id="IPR047867">
    <property type="entry name" value="Ribosomal_uL22_bac/org-type"/>
</dbReference>
<dbReference type="HOGENOM" id="CLU_062683_0_0_1"/>
<dbReference type="FunCoup" id="A0A066VZZ9">
    <property type="interactions" value="33"/>
</dbReference>
<dbReference type="Proteomes" id="UP000027361">
    <property type="component" value="Unassembled WGS sequence"/>
</dbReference>
<dbReference type="AlphaFoldDB" id="A0A066VZZ9"/>
<dbReference type="Gene3D" id="3.90.470.10">
    <property type="entry name" value="Ribosomal protein L22/L17"/>
    <property type="match status" value="1"/>
</dbReference>
<name>A0A066VZZ9_TILAU</name>
<keyword evidence="3 4" id="KW-0687">Ribonucleoprotein</keyword>
<organism evidence="5 6">
    <name type="scientific">Tilletiaria anomala (strain ATCC 24038 / CBS 436.72 / UBC 951)</name>
    <dbReference type="NCBI Taxonomy" id="1037660"/>
    <lineage>
        <taxon>Eukaryota</taxon>
        <taxon>Fungi</taxon>
        <taxon>Dikarya</taxon>
        <taxon>Basidiomycota</taxon>
        <taxon>Ustilaginomycotina</taxon>
        <taxon>Exobasidiomycetes</taxon>
        <taxon>Georgefischeriales</taxon>
        <taxon>Tilletiariaceae</taxon>
        <taxon>Tilletiaria</taxon>
    </lineage>
</organism>
<comment type="similarity">
    <text evidence="1 4">Belongs to the universal ribosomal protein uL22 family.</text>
</comment>
<evidence type="ECO:0000256" key="2">
    <source>
        <dbReference type="ARBA" id="ARBA00022980"/>
    </source>
</evidence>
<evidence type="ECO:0000256" key="1">
    <source>
        <dbReference type="ARBA" id="ARBA00009451"/>
    </source>
</evidence>
<reference evidence="5 6" key="1">
    <citation type="submission" date="2014-05" db="EMBL/GenBank/DDBJ databases">
        <title>Draft genome sequence of a rare smut relative, Tilletiaria anomala UBC 951.</title>
        <authorList>
            <consortium name="DOE Joint Genome Institute"/>
            <person name="Toome M."/>
            <person name="Kuo A."/>
            <person name="Henrissat B."/>
            <person name="Lipzen A."/>
            <person name="Tritt A."/>
            <person name="Yoshinaga Y."/>
            <person name="Zane M."/>
            <person name="Barry K."/>
            <person name="Grigoriev I.V."/>
            <person name="Spatafora J.W."/>
            <person name="Aimea M.C."/>
        </authorList>
    </citation>
    <scope>NUCLEOTIDE SEQUENCE [LARGE SCALE GENOMIC DNA]</scope>
    <source>
        <strain evidence="5 6">UBC 951</strain>
    </source>
</reference>
<dbReference type="SUPFAM" id="SSF54843">
    <property type="entry name" value="Ribosomal protein L22"/>
    <property type="match status" value="1"/>
</dbReference>
<sequence>RQRGGLMPDEARRLEVDEQREAALGAISSDGDALFDDVEGQSGILKAQARDAQRELLKREARRARKRWGGSNAAEPEHKYSTATFKISPRKLQLLASQIGGKPIDLAILQMQFSAKRAAKRVQSTLALARDHAAEKGMDVKRLVVSEAWVGKGRYIARADIKGRARMGTKHHPSARLSIVLRYGKTWEQKEYETIQAAVRKVRSLGTGGIARVQRPIVNVHQRPGWNI</sequence>
<dbReference type="PANTHER" id="PTHR13501:SF8">
    <property type="entry name" value="LARGE RIBOSOMAL SUBUNIT PROTEIN UL22M"/>
    <property type="match status" value="1"/>
</dbReference>
<dbReference type="InterPro" id="IPR036394">
    <property type="entry name" value="Ribosomal_uL22_sf"/>
</dbReference>
<proteinExistence type="inferred from homology"/>
<comment type="caution">
    <text evidence="5">The sequence shown here is derived from an EMBL/GenBank/DDBJ whole genome shotgun (WGS) entry which is preliminary data.</text>
</comment>
<evidence type="ECO:0000256" key="4">
    <source>
        <dbReference type="RuleBase" id="RU004005"/>
    </source>
</evidence>
<dbReference type="GO" id="GO:0005762">
    <property type="term" value="C:mitochondrial large ribosomal subunit"/>
    <property type="evidence" value="ECO:0007669"/>
    <property type="project" value="TreeGrafter"/>
</dbReference>
<dbReference type="InParanoid" id="A0A066VZZ9"/>
<feature type="non-terminal residue" evidence="5">
    <location>
        <position position="1"/>
    </location>
</feature>